<gene>
    <name evidence="13" type="ORF">CVLEPA_LOCUS1128</name>
</gene>
<keyword evidence="6 11" id="KW-0472">Membrane</keyword>
<dbReference type="SUPFAM" id="SSF81321">
    <property type="entry name" value="Family A G protein-coupled receptor-like"/>
    <property type="match status" value="1"/>
</dbReference>
<dbReference type="PRINTS" id="PR00237">
    <property type="entry name" value="GPCRRHODOPSN"/>
</dbReference>
<evidence type="ECO:0000256" key="3">
    <source>
        <dbReference type="ARBA" id="ARBA00022692"/>
    </source>
</evidence>
<evidence type="ECO:0000313" key="14">
    <source>
        <dbReference type="Proteomes" id="UP001642483"/>
    </source>
</evidence>
<feature type="transmembrane region" description="Helical" evidence="11">
    <location>
        <begin position="129"/>
        <end position="148"/>
    </location>
</feature>
<accession>A0ABP0F2F3</accession>
<evidence type="ECO:0000256" key="7">
    <source>
        <dbReference type="ARBA" id="ARBA00023170"/>
    </source>
</evidence>
<feature type="region of interest" description="Disordered" evidence="10">
    <location>
        <begin position="479"/>
        <end position="498"/>
    </location>
</feature>
<organism evidence="13 14">
    <name type="scientific">Clavelina lepadiformis</name>
    <name type="common">Light-bulb sea squirt</name>
    <name type="synonym">Ascidia lepadiformis</name>
    <dbReference type="NCBI Taxonomy" id="159417"/>
    <lineage>
        <taxon>Eukaryota</taxon>
        <taxon>Metazoa</taxon>
        <taxon>Chordata</taxon>
        <taxon>Tunicata</taxon>
        <taxon>Ascidiacea</taxon>
        <taxon>Aplousobranchia</taxon>
        <taxon>Clavelinidae</taxon>
        <taxon>Clavelina</taxon>
    </lineage>
</organism>
<evidence type="ECO:0000259" key="12">
    <source>
        <dbReference type="PROSITE" id="PS50262"/>
    </source>
</evidence>
<comment type="caution">
    <text evidence="13">The sequence shown here is derived from an EMBL/GenBank/DDBJ whole genome shotgun (WGS) entry which is preliminary data.</text>
</comment>
<evidence type="ECO:0000256" key="10">
    <source>
        <dbReference type="SAM" id="MobiDB-lite"/>
    </source>
</evidence>
<dbReference type="InterPro" id="IPR000276">
    <property type="entry name" value="GPCR_Rhodpsn"/>
</dbReference>
<keyword evidence="14" id="KW-1185">Reference proteome</keyword>
<dbReference type="PROSITE" id="PS00237">
    <property type="entry name" value="G_PROTEIN_RECEP_F1_1"/>
    <property type="match status" value="1"/>
</dbReference>
<evidence type="ECO:0000313" key="13">
    <source>
        <dbReference type="EMBL" id="CAK8672138.1"/>
    </source>
</evidence>
<proteinExistence type="inferred from homology"/>
<evidence type="ECO:0000256" key="6">
    <source>
        <dbReference type="ARBA" id="ARBA00023136"/>
    </source>
</evidence>
<feature type="transmembrane region" description="Helical" evidence="11">
    <location>
        <begin position="92"/>
        <end position="117"/>
    </location>
</feature>
<dbReference type="InterPro" id="IPR017452">
    <property type="entry name" value="GPCR_Rhodpsn_7TM"/>
</dbReference>
<keyword evidence="5 9" id="KW-0297">G-protein coupled receptor</keyword>
<dbReference type="PANTHER" id="PTHR24229">
    <property type="entry name" value="NEUROPEPTIDES RECEPTOR"/>
    <property type="match status" value="1"/>
</dbReference>
<protein>
    <recommendedName>
        <fullName evidence="12">G-protein coupled receptors family 1 profile domain-containing protein</fullName>
    </recommendedName>
</protein>
<evidence type="ECO:0000256" key="2">
    <source>
        <dbReference type="ARBA" id="ARBA00022475"/>
    </source>
</evidence>
<evidence type="ECO:0000256" key="1">
    <source>
        <dbReference type="ARBA" id="ARBA00004651"/>
    </source>
</evidence>
<dbReference type="PANTHER" id="PTHR24229:SF112">
    <property type="entry name" value="CHEMOKINE-LIKE RECEPTOR 1"/>
    <property type="match status" value="1"/>
</dbReference>
<dbReference type="Proteomes" id="UP001642483">
    <property type="component" value="Unassembled WGS sequence"/>
</dbReference>
<feature type="transmembrane region" description="Helical" evidence="11">
    <location>
        <begin position="175"/>
        <end position="197"/>
    </location>
</feature>
<evidence type="ECO:0000256" key="4">
    <source>
        <dbReference type="ARBA" id="ARBA00022989"/>
    </source>
</evidence>
<dbReference type="EMBL" id="CAWYQH010000001">
    <property type="protein sequence ID" value="CAK8672138.1"/>
    <property type="molecule type" value="Genomic_DNA"/>
</dbReference>
<keyword evidence="2" id="KW-1003">Cell membrane</keyword>
<dbReference type="Pfam" id="PF00001">
    <property type="entry name" value="7tm_1"/>
    <property type="match status" value="2"/>
</dbReference>
<evidence type="ECO:0000256" key="5">
    <source>
        <dbReference type="ARBA" id="ARBA00023040"/>
    </source>
</evidence>
<dbReference type="Gene3D" id="1.20.1070.10">
    <property type="entry name" value="Rhodopsin 7-helix transmembrane proteins"/>
    <property type="match status" value="2"/>
</dbReference>
<evidence type="ECO:0000256" key="8">
    <source>
        <dbReference type="ARBA" id="ARBA00023224"/>
    </source>
</evidence>
<comment type="similarity">
    <text evidence="9">Belongs to the G-protein coupled receptor 1 family.</text>
</comment>
<keyword evidence="7 9" id="KW-0675">Receptor</keyword>
<keyword evidence="8 9" id="KW-0807">Transducer</keyword>
<comment type="subcellular location">
    <subcellularLocation>
        <location evidence="1">Cell membrane</location>
        <topology evidence="1">Multi-pass membrane protein</topology>
    </subcellularLocation>
</comment>
<feature type="transmembrane region" description="Helical" evidence="11">
    <location>
        <begin position="339"/>
        <end position="368"/>
    </location>
</feature>
<sequence>MAFLTINMSQDTFNMMGGGDYNLGDYSDMNSNVPEVGLSKNIDSTLGGWDYKNHGTSINDTVPVYSDPTGQNCSDQMKFFWELNRHKSPSQIIVPIIYCLICLVGLVGNGLVMFVIFGSKEMTKTVANIYIWNLAVADTLFLVTLPFSSTQRVMLSWPFGVGMCKIVEAVKYLNYFASIFFLTAMSIDRYIAVVYVVTSSRWRTSRNTFFVCAAIWLVSLVMVVPLLIYTRIHSDVCALVFNVQQGSTEPYYQDFGPEAVPFPNDTEYDFYVDNCDEKAVYNDYANVVPMFPEETGGMSGGYPGYEELLAQYDALVPNKTSEDDMKVLCKHADSKTFHVFLIFTFVVGFVIPFFIITICYIMIIMRLLQPSETRGRSKQAERTRRKVTRMVIVLVITFFICWLPFYVWHLIQIRGIRANIGVCHNVRDFTFCLGYANSCLNPILYTFLGHNFQERLRKSIAISFRSFSFTTFTKYTSNTMSRGETAPNSRKMDTSHSEHCETPIKSVQPLHQVKETDEVSSVKEASMANDKLITEKE</sequence>
<dbReference type="PROSITE" id="PS50262">
    <property type="entry name" value="G_PROTEIN_RECEP_F1_2"/>
    <property type="match status" value="1"/>
</dbReference>
<evidence type="ECO:0000256" key="11">
    <source>
        <dbReference type="SAM" id="Phobius"/>
    </source>
</evidence>
<feature type="transmembrane region" description="Helical" evidence="11">
    <location>
        <begin position="389"/>
        <end position="408"/>
    </location>
</feature>
<reference evidence="13 14" key="1">
    <citation type="submission" date="2024-02" db="EMBL/GenBank/DDBJ databases">
        <authorList>
            <person name="Daric V."/>
            <person name="Darras S."/>
        </authorList>
    </citation>
    <scope>NUCLEOTIDE SEQUENCE [LARGE SCALE GENOMIC DNA]</scope>
</reference>
<keyword evidence="4 11" id="KW-1133">Transmembrane helix</keyword>
<keyword evidence="3 9" id="KW-0812">Transmembrane</keyword>
<feature type="region of interest" description="Disordered" evidence="10">
    <location>
        <begin position="513"/>
        <end position="537"/>
    </location>
</feature>
<name>A0ABP0F2F3_CLALP</name>
<feature type="domain" description="G-protein coupled receptors family 1 profile" evidence="12">
    <location>
        <begin position="108"/>
        <end position="445"/>
    </location>
</feature>
<feature type="transmembrane region" description="Helical" evidence="11">
    <location>
        <begin position="209"/>
        <end position="229"/>
    </location>
</feature>
<evidence type="ECO:0000256" key="9">
    <source>
        <dbReference type="RuleBase" id="RU000688"/>
    </source>
</evidence>